<evidence type="ECO:0000313" key="1">
    <source>
        <dbReference type="EMBL" id="DAF45689.1"/>
    </source>
</evidence>
<sequence length="293" mass="32874">MAIVRGNALNVHVFLEKIVDFLRSCGYNMLTNSTAGQKKYYFLKKGNFALVLASVDSQIEVVPCRNITGAARLFDQPGAFLRYGKAGLVAPEIIGAVSKYYFFSYQDTDEVYIVFEYQPSKWQLMAFGVITKFTASVPHGEFAFAAGHREYVESSGYAYGSYQAGEIFPFARNGTVENSSSVVYANFNSYEGWFASHGTSQIAVCSSLWDYMQQSASASPFGWQTVLMPMNIYLSHSLGKAPFGMLKHLRRCSIQNHLVEERITLGHDKWILFPYLQKNGYTGNLGYAIREEP</sequence>
<dbReference type="EMBL" id="BK032517">
    <property type="protein sequence ID" value="DAF45689.1"/>
    <property type="molecule type" value="Genomic_DNA"/>
</dbReference>
<accession>A0A8S5S428</accession>
<organism evidence="1">
    <name type="scientific">Siphoviridae sp. ctJ7x27</name>
    <dbReference type="NCBI Taxonomy" id="2827835"/>
    <lineage>
        <taxon>Viruses</taxon>
        <taxon>Duplodnaviria</taxon>
        <taxon>Heunggongvirae</taxon>
        <taxon>Uroviricota</taxon>
        <taxon>Caudoviricetes</taxon>
    </lineage>
</organism>
<reference evidence="1" key="1">
    <citation type="journal article" date="2021" name="Proc. Natl. Acad. Sci. U.S.A.">
        <title>A Catalog of Tens of Thousands of Viruses from Human Metagenomes Reveals Hidden Associations with Chronic Diseases.</title>
        <authorList>
            <person name="Tisza M.J."/>
            <person name="Buck C.B."/>
        </authorList>
    </citation>
    <scope>NUCLEOTIDE SEQUENCE</scope>
    <source>
        <strain evidence="1">CtJ7x27</strain>
    </source>
</reference>
<protein>
    <submittedName>
        <fullName evidence="1">Uncharacterized protein</fullName>
    </submittedName>
</protein>
<name>A0A8S5S428_9CAUD</name>
<proteinExistence type="predicted"/>